<comment type="caution">
    <text evidence="1">The sequence shown here is derived from an EMBL/GenBank/DDBJ whole genome shotgun (WGS) entry which is preliminary data.</text>
</comment>
<name>A0ABR4Y551_9BACI</name>
<organism evidence="1 2">
    <name type="scientific">Lysinibacillus boronitolerans JCM 21713 = 10a = NBRC 103108</name>
    <dbReference type="NCBI Taxonomy" id="1294264"/>
    <lineage>
        <taxon>Bacteria</taxon>
        <taxon>Bacillati</taxon>
        <taxon>Bacillota</taxon>
        <taxon>Bacilli</taxon>
        <taxon>Bacillales</taxon>
        <taxon>Bacillaceae</taxon>
        <taxon>Lysinibacillus</taxon>
    </lineage>
</organism>
<keyword evidence="2" id="KW-1185">Reference proteome</keyword>
<proteinExistence type="predicted"/>
<reference evidence="1 2" key="1">
    <citation type="submission" date="2014-02" db="EMBL/GenBank/DDBJ databases">
        <title>Draft genome sequence of Lysinibacillus boronitolerans NBRC 103108.</title>
        <authorList>
            <person name="Zhang F."/>
            <person name="Wang G."/>
            <person name="Zhang L."/>
        </authorList>
    </citation>
    <scope>NUCLEOTIDE SEQUENCE [LARGE SCALE GENOMIC DNA]</scope>
    <source>
        <strain evidence="1 2">NBRC 103108</strain>
    </source>
</reference>
<dbReference type="Proteomes" id="UP000030487">
    <property type="component" value="Unassembled WGS sequence"/>
</dbReference>
<evidence type="ECO:0000313" key="2">
    <source>
        <dbReference type="Proteomes" id="UP000030487"/>
    </source>
</evidence>
<accession>A0ABR4Y551</accession>
<dbReference type="EMBL" id="JPVR01000050">
    <property type="protein sequence ID" value="KGR89187.1"/>
    <property type="molecule type" value="Genomic_DNA"/>
</dbReference>
<evidence type="ECO:0000313" key="1">
    <source>
        <dbReference type="EMBL" id="KGR89187.1"/>
    </source>
</evidence>
<protein>
    <submittedName>
        <fullName evidence="1">Uncharacterized protein</fullName>
    </submittedName>
</protein>
<sequence length="174" mass="19747">MDSERNLDSLSPAVLETKEIDGTVVTVYEELPDEFTVNVNQETDVQGISPLCATCNQKYYTKVSSWTESSDYNFGWHPGFKDYNRASGYWFSTSTTSFGVSVSYGFVSVSISSAGGNGYYVSADYNRWSRPAVYGKYNVTKYKVEEYNPAGIYLRTYYENFPSAQDTYVKILYK</sequence>
<gene>
    <name evidence="1" type="ORF">CD31_01055</name>
</gene>